<protein>
    <submittedName>
        <fullName evidence="1">Uncharacterized protein</fullName>
    </submittedName>
</protein>
<proteinExistence type="predicted"/>
<gene>
    <name evidence="1" type="ORF">QFC24_006351</name>
</gene>
<keyword evidence="2" id="KW-1185">Reference proteome</keyword>
<accession>A0ACC2X419</accession>
<name>A0ACC2X419_9TREE</name>
<sequence>MRMHYDKSPNCPFFTETVEGDSAGNEEGNDVLDKVDLSDEDVSELPTTVRSKAAAGSKRPTSRSISATTKARRTTAAPPPLPPPRTLTKSTTRSRIPKTTAGRSDVEAPATSRTTSREVSDDENEKAEEEQQEVKAGKGRPKRATMTTAKASTKTTKTPTTRKATRRTTKATTVESADEVPEDPTTTAGEDEDTGVDELDALPPRSTQSRVKASTRGTTTTAAAKKSTVPRKPAGRAAKAKPIPVTENSESLPTESAQSVASSTIAASDVEMASSQVTATENEQSETEKEESLTDVEEQRREYLAEEETVKSHRMQMVEVGAREAMAVMQNLGSKRLDTVRALTRDESATPRAVSSKRNPGTDNNDEKLSSFSTLRNDHDSEVIELTADEERLTVVEYVRRMYARRREALLGAGEAKIADWEEKAGQARAFIESIPTRS</sequence>
<dbReference type="Proteomes" id="UP001234202">
    <property type="component" value="Unassembled WGS sequence"/>
</dbReference>
<evidence type="ECO:0000313" key="1">
    <source>
        <dbReference type="EMBL" id="KAJ9118079.1"/>
    </source>
</evidence>
<dbReference type="EMBL" id="JASBWV010000030">
    <property type="protein sequence ID" value="KAJ9118079.1"/>
    <property type="molecule type" value="Genomic_DNA"/>
</dbReference>
<organism evidence="1 2">
    <name type="scientific">Naganishia onofrii</name>
    <dbReference type="NCBI Taxonomy" id="1851511"/>
    <lineage>
        <taxon>Eukaryota</taxon>
        <taxon>Fungi</taxon>
        <taxon>Dikarya</taxon>
        <taxon>Basidiomycota</taxon>
        <taxon>Agaricomycotina</taxon>
        <taxon>Tremellomycetes</taxon>
        <taxon>Filobasidiales</taxon>
        <taxon>Filobasidiaceae</taxon>
        <taxon>Naganishia</taxon>
    </lineage>
</organism>
<evidence type="ECO:0000313" key="2">
    <source>
        <dbReference type="Proteomes" id="UP001234202"/>
    </source>
</evidence>
<comment type="caution">
    <text evidence="1">The sequence shown here is derived from an EMBL/GenBank/DDBJ whole genome shotgun (WGS) entry which is preliminary data.</text>
</comment>
<reference evidence="1" key="1">
    <citation type="submission" date="2023-04" db="EMBL/GenBank/DDBJ databases">
        <title>Draft Genome sequencing of Naganishia species isolated from polar environments using Oxford Nanopore Technology.</title>
        <authorList>
            <person name="Leo P."/>
            <person name="Venkateswaran K."/>
        </authorList>
    </citation>
    <scope>NUCLEOTIDE SEQUENCE</scope>
    <source>
        <strain evidence="1">DBVPG 5303</strain>
    </source>
</reference>